<sequence>MGRFTDQEIEVLEHYIKYFGQNILNYLVFVFTHLDSWRESFEDRDASVPSEDVYIKSLPEKAKSYLEKCKNRYICMDNRAKEEEKEKTVKKLIEKVEEMLSKNGNSCYTDKNYEEAEKILQTMMTVNSIRDEIKNSESFLNKVNLYLKLMFQKICLKLK</sequence>
<proteinExistence type="inferred from homology"/>
<accession>A0A8S3TC24</accession>
<dbReference type="InterPro" id="IPR045058">
    <property type="entry name" value="GIMA/IAN/Toc"/>
</dbReference>
<keyword evidence="3" id="KW-0342">GTP-binding</keyword>
<dbReference type="OrthoDB" id="431287at2759"/>
<dbReference type="PANTHER" id="PTHR10903">
    <property type="entry name" value="GTPASE, IMAP FAMILY MEMBER-RELATED"/>
    <property type="match status" value="1"/>
</dbReference>
<evidence type="ECO:0000313" key="7">
    <source>
        <dbReference type="Proteomes" id="UP000683360"/>
    </source>
</evidence>
<dbReference type="AlphaFoldDB" id="A0A8S3TC24"/>
<reference evidence="6" key="1">
    <citation type="submission" date="2021-03" db="EMBL/GenBank/DDBJ databases">
        <authorList>
            <person name="Bekaert M."/>
        </authorList>
    </citation>
    <scope>NUCLEOTIDE SEQUENCE</scope>
</reference>
<dbReference type="GO" id="GO:0005525">
    <property type="term" value="F:GTP binding"/>
    <property type="evidence" value="ECO:0007669"/>
    <property type="project" value="UniProtKB-KW"/>
</dbReference>
<evidence type="ECO:0000259" key="5">
    <source>
        <dbReference type="Pfam" id="PF04548"/>
    </source>
</evidence>
<gene>
    <name evidence="6" type="ORF">MEDL_40955</name>
</gene>
<evidence type="ECO:0000313" key="6">
    <source>
        <dbReference type="EMBL" id="CAG2227938.1"/>
    </source>
</evidence>
<comment type="similarity">
    <text evidence="1">Belongs to the TRAFAC class TrmE-Era-EngA-EngB-Septin-like GTPase superfamily. AIG1/Toc34/Toc159-like paraseptin GTPase family. IAN subfamily.</text>
</comment>
<keyword evidence="4" id="KW-0175">Coiled coil</keyword>
<comment type="caution">
    <text evidence="6">The sequence shown here is derived from an EMBL/GenBank/DDBJ whole genome shotgun (WGS) entry which is preliminary data.</text>
</comment>
<dbReference type="InterPro" id="IPR006703">
    <property type="entry name" value="G_AIG1"/>
</dbReference>
<protein>
    <recommendedName>
        <fullName evidence="5">AIG1-type G domain-containing protein</fullName>
    </recommendedName>
</protein>
<dbReference type="Proteomes" id="UP000683360">
    <property type="component" value="Unassembled WGS sequence"/>
</dbReference>
<organism evidence="6 7">
    <name type="scientific">Mytilus edulis</name>
    <name type="common">Blue mussel</name>
    <dbReference type="NCBI Taxonomy" id="6550"/>
    <lineage>
        <taxon>Eukaryota</taxon>
        <taxon>Metazoa</taxon>
        <taxon>Spiralia</taxon>
        <taxon>Lophotrochozoa</taxon>
        <taxon>Mollusca</taxon>
        <taxon>Bivalvia</taxon>
        <taxon>Autobranchia</taxon>
        <taxon>Pteriomorphia</taxon>
        <taxon>Mytilida</taxon>
        <taxon>Mytiloidea</taxon>
        <taxon>Mytilidae</taxon>
        <taxon>Mytilinae</taxon>
        <taxon>Mytilus</taxon>
    </lineage>
</organism>
<dbReference type="PANTHER" id="PTHR10903:SF184">
    <property type="entry name" value="GTP-BINDING PROTEIN A"/>
    <property type="match status" value="1"/>
</dbReference>
<dbReference type="Pfam" id="PF04548">
    <property type="entry name" value="AIG1"/>
    <property type="match status" value="1"/>
</dbReference>
<feature type="coiled-coil region" evidence="4">
    <location>
        <begin position="66"/>
        <end position="102"/>
    </location>
</feature>
<feature type="domain" description="AIG1-type G" evidence="5">
    <location>
        <begin position="2"/>
        <end position="121"/>
    </location>
</feature>
<evidence type="ECO:0000256" key="3">
    <source>
        <dbReference type="ARBA" id="ARBA00023134"/>
    </source>
</evidence>
<dbReference type="Gene3D" id="3.40.50.300">
    <property type="entry name" value="P-loop containing nucleotide triphosphate hydrolases"/>
    <property type="match status" value="1"/>
</dbReference>
<dbReference type="InterPro" id="IPR027417">
    <property type="entry name" value="P-loop_NTPase"/>
</dbReference>
<name>A0A8S3TC24_MYTED</name>
<keyword evidence="2" id="KW-0547">Nucleotide-binding</keyword>
<evidence type="ECO:0000256" key="1">
    <source>
        <dbReference type="ARBA" id="ARBA00008535"/>
    </source>
</evidence>
<keyword evidence="7" id="KW-1185">Reference proteome</keyword>
<evidence type="ECO:0000256" key="2">
    <source>
        <dbReference type="ARBA" id="ARBA00022741"/>
    </source>
</evidence>
<dbReference type="EMBL" id="CAJPWZ010001983">
    <property type="protein sequence ID" value="CAG2227938.1"/>
    <property type="molecule type" value="Genomic_DNA"/>
</dbReference>
<evidence type="ECO:0000256" key="4">
    <source>
        <dbReference type="SAM" id="Coils"/>
    </source>
</evidence>